<evidence type="ECO:0000256" key="5">
    <source>
        <dbReference type="SAM" id="MobiDB-lite"/>
    </source>
</evidence>
<reference evidence="7" key="1">
    <citation type="submission" date="2015-02" db="EMBL/GenBank/DDBJ databases">
        <title>Genome sequencing for Strongylocentrotus purpuratus.</title>
        <authorList>
            <person name="Murali S."/>
            <person name="Liu Y."/>
            <person name="Vee V."/>
            <person name="English A."/>
            <person name="Wang M."/>
            <person name="Skinner E."/>
            <person name="Han Y."/>
            <person name="Muzny D.M."/>
            <person name="Worley K.C."/>
            <person name="Gibbs R.A."/>
        </authorList>
    </citation>
    <scope>NUCLEOTIDE SEQUENCE</scope>
</reference>
<keyword evidence="7" id="KW-1185">Reference proteome</keyword>
<dbReference type="InterPro" id="IPR036895">
    <property type="entry name" value="Uracil-DNA_glycosylase-like_sf"/>
</dbReference>
<dbReference type="AlphaFoldDB" id="A0A7M7HJB0"/>
<evidence type="ECO:0000256" key="4">
    <source>
        <dbReference type="ARBA" id="ARBA00023204"/>
    </source>
</evidence>
<dbReference type="PANTHER" id="PTHR13235:SF2">
    <property type="entry name" value="SINGLE-STRAND SELECTIVE MONOFUNCTIONAL URACIL DNA GLYCOSYLASE"/>
    <property type="match status" value="1"/>
</dbReference>
<dbReference type="PANTHER" id="PTHR13235">
    <property type="entry name" value="SINGLE-STRAND SELECTIVE MONOFUNCTIONAL URACIL DNA GLYCOSYLASE"/>
    <property type="match status" value="1"/>
</dbReference>
<keyword evidence="3" id="KW-0238">DNA-binding</keyword>
<dbReference type="OMA" id="VEYVWEP"/>
<dbReference type="Proteomes" id="UP000007110">
    <property type="component" value="Unassembled WGS sequence"/>
</dbReference>
<organism evidence="6 7">
    <name type="scientific">Strongylocentrotus purpuratus</name>
    <name type="common">Purple sea urchin</name>
    <dbReference type="NCBI Taxonomy" id="7668"/>
    <lineage>
        <taxon>Eukaryota</taxon>
        <taxon>Metazoa</taxon>
        <taxon>Echinodermata</taxon>
        <taxon>Eleutherozoa</taxon>
        <taxon>Echinozoa</taxon>
        <taxon>Echinoidea</taxon>
        <taxon>Euechinoidea</taxon>
        <taxon>Echinacea</taxon>
        <taxon>Camarodonta</taxon>
        <taxon>Echinidea</taxon>
        <taxon>Strongylocentrotidae</taxon>
        <taxon>Strongylocentrotus</taxon>
    </lineage>
</organism>
<evidence type="ECO:0000256" key="2">
    <source>
        <dbReference type="ARBA" id="ARBA00022801"/>
    </source>
</evidence>
<dbReference type="GO" id="GO:0006284">
    <property type="term" value="P:base-excision repair"/>
    <property type="evidence" value="ECO:0007669"/>
    <property type="project" value="InterPro"/>
</dbReference>
<dbReference type="RefSeq" id="XP_011681742.1">
    <property type="nucleotide sequence ID" value="XM_011683440.1"/>
</dbReference>
<evidence type="ECO:0000256" key="3">
    <source>
        <dbReference type="ARBA" id="ARBA00023125"/>
    </source>
</evidence>
<evidence type="ECO:0000256" key="1">
    <source>
        <dbReference type="ARBA" id="ARBA00022763"/>
    </source>
</evidence>
<protein>
    <recommendedName>
        <fullName evidence="8">Single-strand selective monofunctional uracil DNA glycosylase</fullName>
    </recommendedName>
</protein>
<dbReference type="GO" id="GO:0003677">
    <property type="term" value="F:DNA binding"/>
    <property type="evidence" value="ECO:0007669"/>
    <property type="project" value="UniProtKB-KW"/>
</dbReference>
<feature type="region of interest" description="Disordered" evidence="5">
    <location>
        <begin position="1"/>
        <end position="55"/>
    </location>
</feature>
<dbReference type="GO" id="GO:0000703">
    <property type="term" value="F:oxidized pyrimidine nucleobase lesion DNA N-glycosylase activity"/>
    <property type="evidence" value="ECO:0000318"/>
    <property type="project" value="GO_Central"/>
</dbReference>
<accession>A0A7M7HJB0</accession>
<dbReference type="OrthoDB" id="408702at2759"/>
<dbReference type="InParanoid" id="A0A7M7HJB0"/>
<dbReference type="FunFam" id="3.40.470.10:FF:000017">
    <property type="entry name" value="Single-strand-selective monofunctional uracil-DNA glycosylase 1"/>
    <property type="match status" value="1"/>
</dbReference>
<evidence type="ECO:0008006" key="8">
    <source>
        <dbReference type="Google" id="ProtNLM"/>
    </source>
</evidence>
<proteinExistence type="predicted"/>
<dbReference type="GO" id="GO:0017065">
    <property type="term" value="F:single-strand selective uracil DNA N-glycosylase activity"/>
    <property type="evidence" value="ECO:0007669"/>
    <property type="project" value="InterPro"/>
</dbReference>
<evidence type="ECO:0000313" key="7">
    <source>
        <dbReference type="Proteomes" id="UP000007110"/>
    </source>
</evidence>
<reference evidence="6" key="2">
    <citation type="submission" date="2021-01" db="UniProtKB">
        <authorList>
            <consortium name="EnsemblMetazoa"/>
        </authorList>
    </citation>
    <scope>IDENTIFICATION</scope>
</reference>
<evidence type="ECO:0000313" key="6">
    <source>
        <dbReference type="EnsemblMetazoa" id="XP_011681742"/>
    </source>
</evidence>
<dbReference type="GeneID" id="577235"/>
<dbReference type="InterPro" id="IPR039134">
    <property type="entry name" value="SMUG1"/>
</dbReference>
<dbReference type="SUPFAM" id="SSF52141">
    <property type="entry name" value="Uracil-DNA glycosylase-like"/>
    <property type="match status" value="1"/>
</dbReference>
<keyword evidence="2" id="KW-0378">Hydrolase</keyword>
<dbReference type="KEGG" id="spu:577235"/>
<keyword evidence="4" id="KW-0234">DNA repair</keyword>
<sequence length="250" mass="27334">MADGIIPQMENMGLETVGPSGDDPATPVTTPSLATSDLPTAPANFSGSATTRPSGDKSIAERFISLVEDMVSDLKKIKFDDPVRDIFNPVVYAKEIHDCFIRKYCNSTKSVLFLGMNPGPSKTGKHTGVPFADTETVKGWMEITAEITADVGGTQKESPKGGPRSGVSGKRFWKLCKGLCDTPEKFFDKCFVYDYCPLIFLGENGKNVTPSDMKADMKNEINGVCDDFLRLLIRLLDVKVVVNLGNWYCI</sequence>
<keyword evidence="1" id="KW-0227">DNA damage</keyword>
<dbReference type="GO" id="GO:0004844">
    <property type="term" value="F:uracil DNA N-glycosylase activity"/>
    <property type="evidence" value="ECO:0000318"/>
    <property type="project" value="GO_Central"/>
</dbReference>
<dbReference type="EnsemblMetazoa" id="XM_011683440">
    <property type="protein sequence ID" value="XP_011681742"/>
    <property type="gene ID" value="LOC577235"/>
</dbReference>
<feature type="compositionally biased region" description="Polar residues" evidence="5">
    <location>
        <begin position="27"/>
        <end position="53"/>
    </location>
</feature>
<dbReference type="Gene3D" id="3.40.470.10">
    <property type="entry name" value="Uracil-DNA glycosylase-like domain"/>
    <property type="match status" value="1"/>
</dbReference>
<name>A0A7M7HJB0_STRPU</name>